<dbReference type="PRINTS" id="PR00405">
    <property type="entry name" value="REVINTRACTNG"/>
</dbReference>
<dbReference type="InterPro" id="IPR011993">
    <property type="entry name" value="PH-like_dom_sf"/>
</dbReference>
<dbReference type="InterPro" id="IPR043593">
    <property type="entry name" value="ASAP"/>
</dbReference>
<sequence>SFPFSHSFSPLSLVGRAIASESGGCGFKPQWWGCQACCLLQHSTWSLEADQAILQRMKKLVKAIHSSGLSHTENEEQYIEALEQFGSHHLAQNKNELSTGFLNLAVFTREVTALFKNLWLWVSVSLCDGLPSLSPCCLPSAKIEKEKKDRAKQLGLTRAELSPAEVTDDVEKERRIFQLHMCEYLLKVNEIKVREGPDLLQSLIKYFHAQQNFFQDGLKAAESLSPFVEKLATTVHTLKQCQDEESKQLTQTRDSLRAALQVEQKEDSLNRKNSGYSIHPLPGNRLYGTEKSGFLNKKSDGIRRVWQKRKCGVKYGYLTISHSTINRPPAKLNLLTCQVRPSPEERRCFDLIAHNRTYHFQAEDEQECQVWVSVLQNSKDEALSNAFKGDLSNGCSDTVQELTKAVIAEVKAMAGNDLCCDCGAPDPTWLSTNLGILTCIECSGIHREMGVHHSRIQSLTLDVLSTSELLVSSSGLASLFPPRSKSSLSACRNARKEYITAKYMERRYVRRGLCEGGARLYDALRNKELMTLVQMYSERVDLSAPLILPDGQVREGERAGDWGWGWGEWSGWGREQGGRSRGKGAGRGSVSDGEMGGFVVVSSWMFFAEEKRDRSHLFPGFPGSRRDGAARVRSHG</sequence>
<dbReference type="PANTHER" id="PTHR45854:SF1">
    <property type="entry name" value="ARF-GAP WITH SH3 DOMAIN, ANK REPEAT AND PH DOMAIN-CONTAINING PROTEIN 3"/>
    <property type="match status" value="1"/>
</dbReference>
<dbReference type="Gene3D" id="1.25.40.950">
    <property type="match status" value="1"/>
</dbReference>
<dbReference type="InterPro" id="IPR001849">
    <property type="entry name" value="PH_domain"/>
</dbReference>
<evidence type="ECO:0000256" key="6">
    <source>
        <dbReference type="SAM" id="MobiDB-lite"/>
    </source>
</evidence>
<reference evidence="10" key="3">
    <citation type="journal article" date="2014" name="Nature">
        <title>Elephant shark genome provides unique insights into gnathostome evolution.</title>
        <authorList>
            <consortium name="International Elephant Shark Genome Sequencing Consortium"/>
            <person name="Venkatesh B."/>
            <person name="Lee A.P."/>
            <person name="Ravi V."/>
            <person name="Maurya A.K."/>
            <person name="Lian M.M."/>
            <person name="Swann J.B."/>
            <person name="Ohta Y."/>
            <person name="Flajnik M.F."/>
            <person name="Sutoh Y."/>
            <person name="Kasahara M."/>
            <person name="Hoon S."/>
            <person name="Gangu V."/>
            <person name="Roy S.W."/>
            <person name="Irimia M."/>
            <person name="Korzh V."/>
            <person name="Kondrychyn I."/>
            <person name="Lim Z.W."/>
            <person name="Tay B.H."/>
            <person name="Tohari S."/>
            <person name="Kong K.W."/>
            <person name="Ho S."/>
            <person name="Lorente-Galdos B."/>
            <person name="Quilez J."/>
            <person name="Marques-Bonet T."/>
            <person name="Raney B.J."/>
            <person name="Ingham P.W."/>
            <person name="Tay A."/>
            <person name="Hillier L.W."/>
            <person name="Minx P."/>
            <person name="Boehm T."/>
            <person name="Wilson R.K."/>
            <person name="Brenner S."/>
            <person name="Warren W.C."/>
        </authorList>
    </citation>
    <scope>NUCLEOTIDE SEQUENCE [LARGE SCALE GENOMIC DNA]</scope>
</reference>
<accession>A0A4W3JFX2</accession>
<dbReference type="SMART" id="SM00105">
    <property type="entry name" value="ArfGap"/>
    <property type="match status" value="1"/>
</dbReference>
<dbReference type="GO" id="GO:0008270">
    <property type="term" value="F:zinc ion binding"/>
    <property type="evidence" value="ECO:0007669"/>
    <property type="project" value="UniProtKB-KW"/>
</dbReference>
<dbReference type="InterPro" id="IPR001164">
    <property type="entry name" value="ArfGAP_dom"/>
</dbReference>
<evidence type="ECO:0000256" key="3">
    <source>
        <dbReference type="ARBA" id="ARBA00022737"/>
    </source>
</evidence>
<dbReference type="GO" id="GO:0005737">
    <property type="term" value="C:cytoplasm"/>
    <property type="evidence" value="ECO:0007669"/>
    <property type="project" value="UniProtKB-SubCell"/>
</dbReference>
<dbReference type="FunFam" id="2.30.29.30:FF:000012">
    <property type="entry name" value="Arf-GAP with SH3 domain, ANK repeat and PH domain-containing protein 2"/>
    <property type="match status" value="1"/>
</dbReference>
<proteinExistence type="predicted"/>
<feature type="domain" description="PH" evidence="7">
    <location>
        <begin position="288"/>
        <end position="380"/>
    </location>
</feature>
<dbReference type="SUPFAM" id="SSF103657">
    <property type="entry name" value="BAR/IMD domain-like"/>
    <property type="match status" value="1"/>
</dbReference>
<dbReference type="InterPro" id="IPR037844">
    <property type="entry name" value="PH_ASAP"/>
</dbReference>
<dbReference type="Pfam" id="PF00169">
    <property type="entry name" value="PH"/>
    <property type="match status" value="1"/>
</dbReference>
<dbReference type="Pfam" id="PF01412">
    <property type="entry name" value="ArfGap"/>
    <property type="match status" value="1"/>
</dbReference>
<name>A0A4W3JFX2_CALMI</name>
<dbReference type="Gene3D" id="2.30.29.30">
    <property type="entry name" value="Pleckstrin-homology domain (PH domain)/Phosphotyrosine-binding domain (PTB)"/>
    <property type="match status" value="1"/>
</dbReference>
<comment type="subcellular location">
    <subcellularLocation>
        <location evidence="1">Cytoplasm</location>
    </subcellularLocation>
</comment>
<dbReference type="InterPro" id="IPR037278">
    <property type="entry name" value="ARFGAP/RecO"/>
</dbReference>
<dbReference type="PROSITE" id="PS50003">
    <property type="entry name" value="PH_DOMAIN"/>
    <property type="match status" value="1"/>
</dbReference>
<dbReference type="SUPFAM" id="SSF57863">
    <property type="entry name" value="ArfGap/RecO-like zinc finger"/>
    <property type="match status" value="1"/>
</dbReference>
<dbReference type="AlphaFoldDB" id="A0A4W3JFX2"/>
<evidence type="ECO:0000313" key="9">
    <source>
        <dbReference type="Ensembl" id="ENSCMIP00000042354.1"/>
    </source>
</evidence>
<keyword evidence="5" id="KW-0863">Zinc-finger</keyword>
<dbReference type="CDD" id="cd13251">
    <property type="entry name" value="PH_ASAP"/>
    <property type="match status" value="1"/>
</dbReference>
<reference evidence="10" key="2">
    <citation type="journal article" date="2007" name="PLoS Biol.">
        <title>Survey sequencing and comparative analysis of the elephant shark (Callorhinchus milii) genome.</title>
        <authorList>
            <person name="Venkatesh B."/>
            <person name="Kirkness E.F."/>
            <person name="Loh Y.H."/>
            <person name="Halpern A.L."/>
            <person name="Lee A.P."/>
            <person name="Johnson J."/>
            <person name="Dandona N."/>
            <person name="Viswanathan L.D."/>
            <person name="Tay A."/>
            <person name="Venter J.C."/>
            <person name="Strausberg R.L."/>
            <person name="Brenner S."/>
        </authorList>
    </citation>
    <scope>NUCLEOTIDE SEQUENCE [LARGE SCALE GENOMIC DNA]</scope>
</reference>
<evidence type="ECO:0000256" key="2">
    <source>
        <dbReference type="ARBA" id="ARBA00022490"/>
    </source>
</evidence>
<dbReference type="InterPro" id="IPR038508">
    <property type="entry name" value="ArfGAP_dom_sf"/>
</dbReference>
<keyword evidence="2" id="KW-0963">Cytoplasm</keyword>
<keyword evidence="3" id="KW-0677">Repeat</keyword>
<evidence type="ECO:0000259" key="7">
    <source>
        <dbReference type="PROSITE" id="PS50003"/>
    </source>
</evidence>
<organism evidence="9 10">
    <name type="scientific">Callorhinchus milii</name>
    <name type="common">Ghost shark</name>
    <dbReference type="NCBI Taxonomy" id="7868"/>
    <lineage>
        <taxon>Eukaryota</taxon>
        <taxon>Metazoa</taxon>
        <taxon>Chordata</taxon>
        <taxon>Craniata</taxon>
        <taxon>Vertebrata</taxon>
        <taxon>Chondrichthyes</taxon>
        <taxon>Holocephali</taxon>
        <taxon>Chimaeriformes</taxon>
        <taxon>Callorhinchidae</taxon>
        <taxon>Callorhinchus</taxon>
    </lineage>
</organism>
<keyword evidence="4" id="KW-0040">ANK repeat</keyword>
<evidence type="ECO:0000259" key="8">
    <source>
        <dbReference type="PROSITE" id="PS50115"/>
    </source>
</evidence>
<dbReference type="SMART" id="SM00233">
    <property type="entry name" value="PH"/>
    <property type="match status" value="1"/>
</dbReference>
<evidence type="ECO:0000313" key="10">
    <source>
        <dbReference type="Proteomes" id="UP000314986"/>
    </source>
</evidence>
<reference evidence="9" key="4">
    <citation type="submission" date="2025-08" db="UniProtKB">
        <authorList>
            <consortium name="Ensembl"/>
        </authorList>
    </citation>
    <scope>IDENTIFICATION</scope>
</reference>
<reference evidence="10" key="1">
    <citation type="journal article" date="2006" name="Science">
        <title>Ancient noncoding elements conserved in the human genome.</title>
        <authorList>
            <person name="Venkatesh B."/>
            <person name="Kirkness E.F."/>
            <person name="Loh Y.H."/>
            <person name="Halpern A.L."/>
            <person name="Lee A.P."/>
            <person name="Johnson J."/>
            <person name="Dandona N."/>
            <person name="Viswanathan L.D."/>
            <person name="Tay A."/>
            <person name="Venter J.C."/>
            <person name="Strausberg R.L."/>
            <person name="Brenner S."/>
        </authorList>
    </citation>
    <scope>NUCLEOTIDE SEQUENCE [LARGE SCALE GENOMIC DNA]</scope>
</reference>
<dbReference type="InterPro" id="IPR004148">
    <property type="entry name" value="BAR_dom"/>
</dbReference>
<feature type="domain" description="Arf-GAP" evidence="8">
    <location>
        <begin position="404"/>
        <end position="469"/>
    </location>
</feature>
<dbReference type="Gene3D" id="1.20.1270.60">
    <property type="entry name" value="Arfaptin homology (AH) domain/BAR domain"/>
    <property type="match status" value="2"/>
</dbReference>
<dbReference type="Pfam" id="PF16746">
    <property type="entry name" value="BAR_3"/>
    <property type="match status" value="1"/>
</dbReference>
<dbReference type="Gene3D" id="1.10.220.150">
    <property type="entry name" value="Arf GTPase activating protein"/>
    <property type="match status" value="1"/>
</dbReference>
<keyword evidence="10" id="KW-1185">Reference proteome</keyword>
<protein>
    <submittedName>
        <fullName evidence="9">ArfGAP with SH3 domain, ankyrin repeat and PH domain 3</fullName>
    </submittedName>
</protein>
<dbReference type="Ensembl" id="ENSCMIT00000042966.1">
    <property type="protein sequence ID" value="ENSCMIP00000042354.1"/>
    <property type="gene ID" value="ENSCMIG00000017594.1"/>
</dbReference>
<dbReference type="PANTHER" id="PTHR45854">
    <property type="entry name" value="ASAP FAMILY MEMBER"/>
    <property type="match status" value="1"/>
</dbReference>
<reference evidence="9" key="5">
    <citation type="submission" date="2025-09" db="UniProtKB">
        <authorList>
            <consortium name="Ensembl"/>
        </authorList>
    </citation>
    <scope>IDENTIFICATION</scope>
</reference>
<keyword evidence="5" id="KW-0479">Metal-binding</keyword>
<dbReference type="PROSITE" id="PS50115">
    <property type="entry name" value="ARFGAP"/>
    <property type="match status" value="1"/>
</dbReference>
<dbReference type="Proteomes" id="UP000314986">
    <property type="component" value="Unassembled WGS sequence"/>
</dbReference>
<evidence type="ECO:0000256" key="5">
    <source>
        <dbReference type="PROSITE-ProRule" id="PRU00288"/>
    </source>
</evidence>
<dbReference type="SUPFAM" id="SSF50729">
    <property type="entry name" value="PH domain-like"/>
    <property type="match status" value="1"/>
</dbReference>
<dbReference type="GeneTree" id="ENSGT00940000165326"/>
<dbReference type="CDD" id="cd08834">
    <property type="entry name" value="ArfGap_ASAP"/>
    <property type="match status" value="1"/>
</dbReference>
<keyword evidence="5" id="KW-0862">Zinc</keyword>
<dbReference type="InterPro" id="IPR027267">
    <property type="entry name" value="AH/BAR_dom_sf"/>
</dbReference>
<dbReference type="GO" id="GO:0005096">
    <property type="term" value="F:GTPase activator activity"/>
    <property type="evidence" value="ECO:0007669"/>
    <property type="project" value="InterPro"/>
</dbReference>
<evidence type="ECO:0000256" key="1">
    <source>
        <dbReference type="ARBA" id="ARBA00004496"/>
    </source>
</evidence>
<feature type="region of interest" description="Disordered" evidence="6">
    <location>
        <begin position="571"/>
        <end position="590"/>
    </location>
</feature>
<evidence type="ECO:0000256" key="4">
    <source>
        <dbReference type="ARBA" id="ARBA00023043"/>
    </source>
</evidence>